<evidence type="ECO:0000256" key="7">
    <source>
        <dbReference type="ARBA" id="ARBA00022958"/>
    </source>
</evidence>
<feature type="transmembrane region" description="Helical" evidence="12">
    <location>
        <begin position="216"/>
        <end position="238"/>
    </location>
</feature>
<feature type="transmembrane region" description="Helical" evidence="12">
    <location>
        <begin position="287"/>
        <end position="316"/>
    </location>
</feature>
<evidence type="ECO:0000256" key="9">
    <source>
        <dbReference type="ARBA" id="ARBA00023065"/>
    </source>
</evidence>
<dbReference type="Pfam" id="PF23256">
    <property type="entry name" value="CHX17_2nd"/>
    <property type="match status" value="1"/>
</dbReference>
<accession>A0A6I9QKF2</accession>
<reference evidence="17" key="1">
    <citation type="submission" date="2025-08" db="UniProtKB">
        <authorList>
            <consortium name="RefSeq"/>
        </authorList>
    </citation>
    <scope>IDENTIFICATION</scope>
</reference>
<feature type="domain" description="Cation/H(+) antiporter C-terminal" evidence="15">
    <location>
        <begin position="648"/>
        <end position="781"/>
    </location>
</feature>
<dbReference type="InterPro" id="IPR006153">
    <property type="entry name" value="Cation/H_exchanger_TM"/>
</dbReference>
<dbReference type="GO" id="GO:0006885">
    <property type="term" value="P:regulation of pH"/>
    <property type="evidence" value="ECO:0007669"/>
    <property type="project" value="TreeGrafter"/>
</dbReference>
<evidence type="ECO:0000256" key="10">
    <source>
        <dbReference type="ARBA" id="ARBA00023136"/>
    </source>
</evidence>
<gene>
    <name evidence="17" type="primary">LOC105036000</name>
</gene>
<feature type="transmembrane region" description="Helical" evidence="12">
    <location>
        <begin position="336"/>
        <end position="353"/>
    </location>
</feature>
<feature type="domain" description="Cation/H+ exchanger transmembrane" evidence="13">
    <location>
        <begin position="63"/>
        <end position="451"/>
    </location>
</feature>
<dbReference type="GO" id="GO:0015297">
    <property type="term" value="F:antiporter activity"/>
    <property type="evidence" value="ECO:0007669"/>
    <property type="project" value="InterPro"/>
</dbReference>
<feature type="transmembrane region" description="Helical" evidence="12">
    <location>
        <begin position="112"/>
        <end position="134"/>
    </location>
</feature>
<name>A0A6I9QKF2_ELAGV</name>
<keyword evidence="7" id="KW-0630">Potassium</keyword>
<dbReference type="RefSeq" id="XP_010910027.1">
    <property type="nucleotide sequence ID" value="XM_010911725.2"/>
</dbReference>
<dbReference type="GO" id="GO:0016020">
    <property type="term" value="C:membrane"/>
    <property type="evidence" value="ECO:0007669"/>
    <property type="project" value="UniProtKB-SubCell"/>
</dbReference>
<dbReference type="InterPro" id="IPR050794">
    <property type="entry name" value="CPA2_transporter"/>
</dbReference>
<dbReference type="Pfam" id="PF00999">
    <property type="entry name" value="Na_H_Exchanger"/>
    <property type="match status" value="1"/>
</dbReference>
<evidence type="ECO:0000256" key="4">
    <source>
        <dbReference type="ARBA" id="ARBA00022448"/>
    </source>
</evidence>
<comment type="subcellular location">
    <subcellularLocation>
        <location evidence="3">Membrane</location>
        <topology evidence="3">Multi-pass membrane protein</topology>
    </subcellularLocation>
    <subcellularLocation>
        <location evidence="2">Plastid</location>
        <location evidence="2">Chloroplast envelope</location>
    </subcellularLocation>
</comment>
<dbReference type="PANTHER" id="PTHR32468:SF164">
    <property type="entry name" value="OS05G0485000 PROTEIN"/>
    <property type="match status" value="1"/>
</dbReference>
<dbReference type="GO" id="GO:0009941">
    <property type="term" value="C:chloroplast envelope"/>
    <property type="evidence" value="ECO:0007669"/>
    <property type="project" value="UniProtKB-SubCell"/>
</dbReference>
<keyword evidence="6 12" id="KW-0812">Transmembrane</keyword>
<comment type="function">
    <text evidence="1">May function as sodium-coupled metabolite transporter across the chloroplast envelope.</text>
</comment>
<feature type="transmembrane region" description="Helical" evidence="12">
    <location>
        <begin position="50"/>
        <end position="69"/>
    </location>
</feature>
<dbReference type="GO" id="GO:0006813">
    <property type="term" value="P:potassium ion transport"/>
    <property type="evidence" value="ECO:0007669"/>
    <property type="project" value="UniProtKB-KW"/>
</dbReference>
<dbReference type="Proteomes" id="UP000504607">
    <property type="component" value="Unplaced"/>
</dbReference>
<dbReference type="GO" id="GO:0012505">
    <property type="term" value="C:endomembrane system"/>
    <property type="evidence" value="ECO:0007669"/>
    <property type="project" value="TreeGrafter"/>
</dbReference>
<feature type="transmembrane region" description="Helical" evidence="12">
    <location>
        <begin position="434"/>
        <end position="453"/>
    </location>
</feature>
<evidence type="ECO:0000313" key="16">
    <source>
        <dbReference type="Proteomes" id="UP000504607"/>
    </source>
</evidence>
<keyword evidence="8 12" id="KW-1133">Transmembrane helix</keyword>
<protein>
    <submittedName>
        <fullName evidence="17">Cation/H(+) antiporter 15-like</fullName>
    </submittedName>
</protein>
<evidence type="ECO:0000259" key="13">
    <source>
        <dbReference type="Pfam" id="PF00999"/>
    </source>
</evidence>
<evidence type="ECO:0000256" key="5">
    <source>
        <dbReference type="ARBA" id="ARBA00022538"/>
    </source>
</evidence>
<dbReference type="InParanoid" id="A0A6I9QKF2"/>
<dbReference type="InterPro" id="IPR038770">
    <property type="entry name" value="Na+/solute_symporter_sf"/>
</dbReference>
<evidence type="ECO:0000256" key="1">
    <source>
        <dbReference type="ARBA" id="ARBA00003198"/>
    </source>
</evidence>
<feature type="transmembrane region" description="Helical" evidence="12">
    <location>
        <begin position="244"/>
        <end position="266"/>
    </location>
</feature>
<feature type="transmembrane region" description="Helical" evidence="12">
    <location>
        <begin position="184"/>
        <end position="204"/>
    </location>
</feature>
<feature type="transmembrane region" description="Helical" evidence="12">
    <location>
        <begin position="402"/>
        <end position="422"/>
    </location>
</feature>
<dbReference type="Pfam" id="PF23259">
    <property type="entry name" value="CHX17_C"/>
    <property type="match status" value="1"/>
</dbReference>
<dbReference type="InterPro" id="IPR057290">
    <property type="entry name" value="CHX17_C"/>
</dbReference>
<dbReference type="GeneID" id="105036000"/>
<sequence length="788" mass="86727">MEDDNEIDKVIYQGTYNTVNRTYGGEICDTRYTIKIASDGLFLDDPSLNYPFPVLLLQLLLIAFTSRLVYALLRPLKQPRVVCDIIGGILLGPCFLTQNLPFRARLFPYKSFAQLRTLASFGLMFKLFVMNVKLDPSIILRPGKKALSIGLVSILVPFGVQVGLSNLLSANHWIDDRFATENFLTFIAICLSTTTYPVLADLLDELGLLNTELGRLAMSSSSVNSAVGWLFLVLYTAIKLSGRQSITAVHSLASCCGLVLFAVFVFRPCMRWIVRRTPRGGRVGGGAIMVIMATVLVSGLVSDIIGATFIFGPIILGLAVPDGPPLGAQLVEKLEMIVTEMLMPLLFLSGGLITDYSRLKDKDGNSVASSTMWMFVVTIVGFVFKLVSTLVPAMYFDISRHNALLLGLIMNFRGMIEMAILLNFRSFKIIEIGSYTVLILFIVLMTGIAVPLVKRYYDPLSVDYVVGRCSIEQLKLHAELRIVACMHDEEAVPAIISLLEASSVEGANPVCVYALHLVEQLGSANTNLIAHKNNNEYVDPSKLGHLLNALVHYEQFKKGQVAVHPFTAIAPYKTMHQDICSLALQKSAAIIVLPFIINKDSAADADRAIRSIVPSVLSQAPCSVGILISKNAGGSVLPTPGHFHQHMGVLFWGGPDDREALAYASRLLYHRGVQLSVIRFVLANDHKDNEAIEKLKSENMNNEHLRLQEVVARDMEQTISAIRSIDSQFDLVIVGRQQSSSSLLEQGLAEWSEFPELGVVGDMLASSDFHSFASVLVVQRHEYGSKRK</sequence>
<dbReference type="OrthoDB" id="1889525at2759"/>
<evidence type="ECO:0000256" key="11">
    <source>
        <dbReference type="ARBA" id="ARBA00038341"/>
    </source>
</evidence>
<evidence type="ECO:0000256" key="2">
    <source>
        <dbReference type="ARBA" id="ARBA00004119"/>
    </source>
</evidence>
<dbReference type="Gene3D" id="1.20.1530.20">
    <property type="match status" value="1"/>
</dbReference>
<dbReference type="InterPro" id="IPR057291">
    <property type="entry name" value="CHX17_2nd"/>
</dbReference>
<evidence type="ECO:0000256" key="6">
    <source>
        <dbReference type="ARBA" id="ARBA00022692"/>
    </source>
</evidence>
<dbReference type="KEGG" id="egu:105036000"/>
<dbReference type="PANTHER" id="PTHR32468">
    <property type="entry name" value="CATION/H + ANTIPORTER"/>
    <property type="match status" value="1"/>
</dbReference>
<evidence type="ECO:0000256" key="3">
    <source>
        <dbReference type="ARBA" id="ARBA00004141"/>
    </source>
</evidence>
<feature type="transmembrane region" description="Helical" evidence="12">
    <location>
        <begin position="146"/>
        <end position="164"/>
    </location>
</feature>
<feature type="transmembrane region" description="Helical" evidence="12">
    <location>
        <begin position="373"/>
        <end position="396"/>
    </location>
</feature>
<keyword evidence="16" id="KW-1185">Reference proteome</keyword>
<keyword evidence="10 12" id="KW-0472">Membrane</keyword>
<organism evidence="16 17">
    <name type="scientific">Elaeis guineensis var. tenera</name>
    <name type="common">Oil palm</name>
    <dbReference type="NCBI Taxonomy" id="51953"/>
    <lineage>
        <taxon>Eukaryota</taxon>
        <taxon>Viridiplantae</taxon>
        <taxon>Streptophyta</taxon>
        <taxon>Embryophyta</taxon>
        <taxon>Tracheophyta</taxon>
        <taxon>Spermatophyta</taxon>
        <taxon>Magnoliopsida</taxon>
        <taxon>Liliopsida</taxon>
        <taxon>Arecaceae</taxon>
        <taxon>Arecoideae</taxon>
        <taxon>Cocoseae</taxon>
        <taxon>Elaeidinae</taxon>
        <taxon>Elaeis</taxon>
    </lineage>
</organism>
<dbReference type="Gene3D" id="3.40.50.12370">
    <property type="match status" value="1"/>
</dbReference>
<feature type="domain" description="Cation/H(+) antiporter central" evidence="14">
    <location>
        <begin position="511"/>
        <end position="635"/>
    </location>
</feature>
<feature type="transmembrane region" description="Helical" evidence="12">
    <location>
        <begin position="81"/>
        <end position="100"/>
    </location>
</feature>
<dbReference type="AlphaFoldDB" id="A0A6I9QKF2"/>
<evidence type="ECO:0000313" key="17">
    <source>
        <dbReference type="RefSeq" id="XP_010910027.1"/>
    </source>
</evidence>
<keyword evidence="9" id="KW-0406">Ion transport</keyword>
<dbReference type="GO" id="GO:1902600">
    <property type="term" value="P:proton transmembrane transport"/>
    <property type="evidence" value="ECO:0007669"/>
    <property type="project" value="InterPro"/>
</dbReference>
<evidence type="ECO:0000259" key="15">
    <source>
        <dbReference type="Pfam" id="PF23259"/>
    </source>
</evidence>
<evidence type="ECO:0000256" key="12">
    <source>
        <dbReference type="SAM" id="Phobius"/>
    </source>
</evidence>
<proteinExistence type="inferred from homology"/>
<keyword evidence="4" id="KW-0813">Transport</keyword>
<evidence type="ECO:0000259" key="14">
    <source>
        <dbReference type="Pfam" id="PF23256"/>
    </source>
</evidence>
<evidence type="ECO:0000256" key="8">
    <source>
        <dbReference type="ARBA" id="ARBA00022989"/>
    </source>
</evidence>
<keyword evidence="5" id="KW-0633">Potassium transport</keyword>
<comment type="similarity">
    <text evidence="11">Belongs to the monovalent cation:proton antiporter 2 (CPA2) transporter (TC 2.A.37) family. CHX (TC 2.A.37.4) subfamily.</text>
</comment>